<dbReference type="GO" id="GO:0005576">
    <property type="term" value="C:extracellular region"/>
    <property type="evidence" value="ECO:0007669"/>
    <property type="project" value="UniProtKB-SubCell"/>
</dbReference>
<keyword evidence="5" id="KW-0812">Transmembrane</keyword>
<sequence length="395" mass="42951">MVYNWNDFRDEHPDLEVEWADSDSNRGRSRLSWKRRPRVLEPHQGERKNNVAIGLLIVSLALLVGAVAFVSNDMSTNPPRLPNDADTSDKVDPVPTISPSKLSSTKSSTAPSTQPSFRSSETPSFMNSTAPSSSISPSSAPTPFFKAPPAPTPVFECVDQAGLFYNHKGENVTCAWFDTVGSYIKKRNCGKTGIGRACLVACSDYYDCTLPVRNETEAPSEQLSTIPSSSPSRDLPQSLMFTSSADTTVKESSPQANLGTASWIKVDADSGVFHALIKFNLTGHVHTRPIATATLRLKAASDCPSGGYIQRTHHPNWDENTVTWSTAPGGDGTEIARLQTIKRGYWYTADVTKALSTGHDHLSLRLFPVSTSECMFESKENSSGSAPELNIVYGD</sequence>
<evidence type="ECO:0000313" key="7">
    <source>
        <dbReference type="EMBL" id="KAL3799095.1"/>
    </source>
</evidence>
<feature type="compositionally biased region" description="Polar residues" evidence="4">
    <location>
        <begin position="117"/>
        <end position="127"/>
    </location>
</feature>
<feature type="transmembrane region" description="Helical" evidence="5">
    <location>
        <begin position="51"/>
        <end position="70"/>
    </location>
</feature>
<evidence type="ECO:0000256" key="3">
    <source>
        <dbReference type="ARBA" id="ARBA00022729"/>
    </source>
</evidence>
<name>A0ABD3QMY8_9STRA</name>
<feature type="region of interest" description="Disordered" evidence="4">
    <location>
        <begin position="217"/>
        <end position="238"/>
    </location>
</feature>
<proteinExistence type="predicted"/>
<dbReference type="InterPro" id="IPR055372">
    <property type="entry name" value="CBM96"/>
</dbReference>
<feature type="compositionally biased region" description="Low complexity" evidence="4">
    <location>
        <begin position="128"/>
        <end position="143"/>
    </location>
</feature>
<protein>
    <recommendedName>
        <fullName evidence="6">Carbohydrate-binding module family 96 domain-containing protein</fullName>
    </recommendedName>
</protein>
<evidence type="ECO:0000256" key="4">
    <source>
        <dbReference type="SAM" id="MobiDB-lite"/>
    </source>
</evidence>
<keyword evidence="5" id="KW-0472">Membrane</keyword>
<evidence type="ECO:0000256" key="2">
    <source>
        <dbReference type="ARBA" id="ARBA00022525"/>
    </source>
</evidence>
<dbReference type="AlphaFoldDB" id="A0ABD3QMY8"/>
<evidence type="ECO:0000313" key="8">
    <source>
        <dbReference type="Proteomes" id="UP001530400"/>
    </source>
</evidence>
<evidence type="ECO:0000256" key="1">
    <source>
        <dbReference type="ARBA" id="ARBA00004613"/>
    </source>
</evidence>
<dbReference type="EMBL" id="JALLPJ020000194">
    <property type="protein sequence ID" value="KAL3799095.1"/>
    <property type="molecule type" value="Genomic_DNA"/>
</dbReference>
<keyword evidence="3" id="KW-0732">Signal</keyword>
<dbReference type="NCBIfam" id="NF033679">
    <property type="entry name" value="DNRLRE_dom"/>
    <property type="match status" value="1"/>
</dbReference>
<evidence type="ECO:0000259" key="6">
    <source>
        <dbReference type="Pfam" id="PF24517"/>
    </source>
</evidence>
<feature type="compositionally biased region" description="Polar residues" evidence="4">
    <location>
        <begin position="217"/>
        <end position="232"/>
    </location>
</feature>
<organism evidence="7 8">
    <name type="scientific">Cyclotella atomus</name>
    <dbReference type="NCBI Taxonomy" id="382360"/>
    <lineage>
        <taxon>Eukaryota</taxon>
        <taxon>Sar</taxon>
        <taxon>Stramenopiles</taxon>
        <taxon>Ochrophyta</taxon>
        <taxon>Bacillariophyta</taxon>
        <taxon>Coscinodiscophyceae</taxon>
        <taxon>Thalassiosirophycidae</taxon>
        <taxon>Stephanodiscales</taxon>
        <taxon>Stephanodiscaceae</taxon>
        <taxon>Cyclotella</taxon>
    </lineage>
</organism>
<feature type="region of interest" description="Disordered" evidence="4">
    <location>
        <begin position="73"/>
        <end position="143"/>
    </location>
</feature>
<feature type="compositionally biased region" description="Low complexity" evidence="4">
    <location>
        <begin position="95"/>
        <end position="116"/>
    </location>
</feature>
<evidence type="ECO:0000256" key="5">
    <source>
        <dbReference type="SAM" id="Phobius"/>
    </source>
</evidence>
<dbReference type="Proteomes" id="UP001530400">
    <property type="component" value="Unassembled WGS sequence"/>
</dbReference>
<feature type="domain" description="Carbohydrate-binding module family 96" evidence="6">
    <location>
        <begin position="241"/>
        <end position="391"/>
    </location>
</feature>
<keyword evidence="2" id="KW-0964">Secreted</keyword>
<comment type="caution">
    <text evidence="7">The sequence shown here is derived from an EMBL/GenBank/DDBJ whole genome shotgun (WGS) entry which is preliminary data.</text>
</comment>
<reference evidence="7 8" key="1">
    <citation type="submission" date="2024-10" db="EMBL/GenBank/DDBJ databases">
        <title>Updated reference genomes for cyclostephanoid diatoms.</title>
        <authorList>
            <person name="Roberts W.R."/>
            <person name="Alverson A.J."/>
        </authorList>
    </citation>
    <scope>NUCLEOTIDE SEQUENCE [LARGE SCALE GENOMIC DNA]</scope>
    <source>
        <strain evidence="7 8">AJA010-31</strain>
    </source>
</reference>
<accession>A0ABD3QMY8</accession>
<dbReference type="Pfam" id="PF24517">
    <property type="entry name" value="CBM96"/>
    <property type="match status" value="1"/>
</dbReference>
<keyword evidence="5" id="KW-1133">Transmembrane helix</keyword>
<gene>
    <name evidence="7" type="ORF">ACHAWO_005367</name>
</gene>
<keyword evidence="8" id="KW-1185">Reference proteome</keyword>
<comment type="subcellular location">
    <subcellularLocation>
        <location evidence="1">Secreted</location>
    </subcellularLocation>
</comment>